<feature type="compositionally biased region" description="Polar residues" evidence="1">
    <location>
        <begin position="353"/>
        <end position="362"/>
    </location>
</feature>
<evidence type="ECO:0000256" key="1">
    <source>
        <dbReference type="SAM" id="MobiDB-lite"/>
    </source>
</evidence>
<name>A0A183GJY7_HELPZ</name>
<reference evidence="3" key="1">
    <citation type="submission" date="2019-09" db="UniProtKB">
        <authorList>
            <consortium name="WormBaseParasite"/>
        </authorList>
    </citation>
    <scope>IDENTIFICATION</scope>
</reference>
<feature type="compositionally biased region" description="Basic and acidic residues" evidence="1">
    <location>
        <begin position="87"/>
        <end position="97"/>
    </location>
</feature>
<proteinExistence type="predicted"/>
<evidence type="ECO:0000313" key="3">
    <source>
        <dbReference type="WBParaSite" id="HPBE_0002299901-mRNA-1"/>
    </source>
</evidence>
<feature type="region of interest" description="Disordered" evidence="1">
    <location>
        <begin position="351"/>
        <end position="382"/>
    </location>
</feature>
<sequence length="884" mass="99107">LLPPYHHAQFTARDGVCVSPYRSDSSEDEFMKLRDVLNLELLEPPAPRSTASQSRNPSGHKRNMNAPHDAPPEATPLQQQHPSNAPLRDERFSHHSGMEWTSGSQAEDVRGDYPLTAEFPPTTSKPQSRHSASSSKRQRLSPISKGATPAREEAAAVGQDEELQAESSSSEDSTDSEVLRRGWDLSPSVSPLTLEALSSGLSSPDGSESSDDQIGVPIWSTVSRRHAKLAIAVCRNMPKRFQALCRRFAWQQGITYLLENFCLQKWEIREEHDSESVWFFEKTARRFKPFDMLPWEVPETDDEEPPKRVQNIFCGFNICADIPIMRCRKAVQLEDRAALSITCEEVEGDVAMSPSSTSSGFQDATKMSKKYGGSDVDSASSLSDESYFTDEDECESSVHGSDSEDEAERNTYPGLLSFEKQEFIAKSCCKQFLQQMVARKKEGTFLTSGRSATEVSSIMAELYREHRAAYGLMIADILPIPTPDQREIPYSDNAEWVASRILAINRAQNRLLIPSFPPWATMHRLWKVYGPLQQFASRIGGDFEVFANECISVAFNHYYRLKKGIKVADEIPGDLLDLCYAITCERMREHTESVEAAKKRSIGAPKPSKACQRIANEELMARCRRVYDEKRQTKRRRWNTMRYLHNALPGCVIEGIDVFDMAQRTNLSVAGIFGPEHNLSLTEMPFASDMDSRPAYLDMEELLHLMNHTLALQSNSTVDQDGNVQAAIDFLTVRGLHFKAVTGERGRCHLMVSPAAIPVPPVTVDRYGNMTAVQRAAVPTLLYPELTRGLNACNEVQFERKLESPATSGDEGVPNLQKHCPSCVRTSEDYDAANFARICFDGLPKELEERITLAEIDTRNTTYGSPQHQKLLTEEDLANLLITE</sequence>
<protein>
    <submittedName>
        <fullName evidence="3">NR LBD domain-containing protein</fullName>
    </submittedName>
</protein>
<dbReference type="WBParaSite" id="HPBE_0002299901-mRNA-1">
    <property type="protein sequence ID" value="HPBE_0002299901-mRNA-1"/>
    <property type="gene ID" value="HPBE_0002299901"/>
</dbReference>
<feature type="region of interest" description="Disordered" evidence="1">
    <location>
        <begin position="41"/>
        <end position="181"/>
    </location>
</feature>
<keyword evidence="2" id="KW-1185">Reference proteome</keyword>
<accession>A0A183GJY7</accession>
<dbReference type="Proteomes" id="UP000050761">
    <property type="component" value="Unassembled WGS sequence"/>
</dbReference>
<feature type="compositionally biased region" description="Polar residues" evidence="1">
    <location>
        <begin position="121"/>
        <end position="135"/>
    </location>
</feature>
<dbReference type="AlphaFoldDB" id="A0A183GJY7"/>
<organism evidence="2 3">
    <name type="scientific">Heligmosomoides polygyrus</name>
    <name type="common">Parasitic roundworm</name>
    <dbReference type="NCBI Taxonomy" id="6339"/>
    <lineage>
        <taxon>Eukaryota</taxon>
        <taxon>Metazoa</taxon>
        <taxon>Ecdysozoa</taxon>
        <taxon>Nematoda</taxon>
        <taxon>Chromadorea</taxon>
        <taxon>Rhabditida</taxon>
        <taxon>Rhabditina</taxon>
        <taxon>Rhabditomorpha</taxon>
        <taxon>Strongyloidea</taxon>
        <taxon>Heligmosomidae</taxon>
        <taxon>Heligmosomoides</taxon>
    </lineage>
</organism>
<evidence type="ECO:0000313" key="2">
    <source>
        <dbReference type="Proteomes" id="UP000050761"/>
    </source>
</evidence>